<dbReference type="EMBL" id="NOZP01000134">
    <property type="protein sequence ID" value="OYD14869.1"/>
    <property type="molecule type" value="Genomic_DNA"/>
</dbReference>
<accession>A0A235BS78</accession>
<dbReference type="SFLD" id="SFLDS00005">
    <property type="entry name" value="Isoprenoid_Synthase_Type_I"/>
    <property type="match status" value="1"/>
</dbReference>
<dbReference type="GO" id="GO:0004659">
    <property type="term" value="F:prenyltransferase activity"/>
    <property type="evidence" value="ECO:0007669"/>
    <property type="project" value="InterPro"/>
</dbReference>
<comment type="cofactor">
    <cofactor evidence="1">
        <name>Mg(2+)</name>
        <dbReference type="ChEBI" id="CHEBI:18420"/>
    </cofactor>
</comment>
<evidence type="ECO:0000256" key="2">
    <source>
        <dbReference type="ARBA" id="ARBA00006706"/>
    </source>
</evidence>
<keyword evidence="4" id="KW-0479">Metal-binding</keyword>
<comment type="similarity">
    <text evidence="2 7">Belongs to the FPP/GGPP synthase family.</text>
</comment>
<protein>
    <recommendedName>
        <fullName evidence="10">Polyprenyl synthetase</fullName>
    </recommendedName>
</protein>
<evidence type="ECO:0000313" key="8">
    <source>
        <dbReference type="EMBL" id="OYD14869.1"/>
    </source>
</evidence>
<dbReference type="GO" id="GO:0046872">
    <property type="term" value="F:metal ion binding"/>
    <property type="evidence" value="ECO:0007669"/>
    <property type="project" value="UniProtKB-KW"/>
</dbReference>
<dbReference type="InterPro" id="IPR033749">
    <property type="entry name" value="Polyprenyl_synt_CS"/>
</dbReference>
<dbReference type="Proteomes" id="UP000215559">
    <property type="component" value="Unassembled WGS sequence"/>
</dbReference>
<keyword evidence="5" id="KW-0460">Magnesium</keyword>
<dbReference type="PANTHER" id="PTHR43281:SF1">
    <property type="entry name" value="FARNESYL DIPHOSPHATE SYNTHASE"/>
    <property type="match status" value="1"/>
</dbReference>
<organism evidence="8 9">
    <name type="scientific">candidate division WOR-3 bacterium JGI_Cruoil_03_51_56</name>
    <dbReference type="NCBI Taxonomy" id="1973747"/>
    <lineage>
        <taxon>Bacteria</taxon>
        <taxon>Bacteria division WOR-3</taxon>
    </lineage>
</organism>
<keyword evidence="3 7" id="KW-0808">Transferase</keyword>
<dbReference type="Gene3D" id="1.10.600.10">
    <property type="entry name" value="Farnesyl Diphosphate Synthase"/>
    <property type="match status" value="1"/>
</dbReference>
<evidence type="ECO:0000256" key="1">
    <source>
        <dbReference type="ARBA" id="ARBA00001946"/>
    </source>
</evidence>
<dbReference type="InterPro" id="IPR008949">
    <property type="entry name" value="Isoprenoid_synthase_dom_sf"/>
</dbReference>
<evidence type="ECO:0008006" key="10">
    <source>
        <dbReference type="Google" id="ProtNLM"/>
    </source>
</evidence>
<dbReference type="AlphaFoldDB" id="A0A235BS78"/>
<comment type="caution">
    <text evidence="8">The sequence shown here is derived from an EMBL/GenBank/DDBJ whole genome shotgun (WGS) entry which is preliminary data.</text>
</comment>
<evidence type="ECO:0000256" key="5">
    <source>
        <dbReference type="ARBA" id="ARBA00022842"/>
    </source>
</evidence>
<dbReference type="Pfam" id="PF00348">
    <property type="entry name" value="polyprenyl_synt"/>
    <property type="match status" value="1"/>
</dbReference>
<dbReference type="SUPFAM" id="SSF48576">
    <property type="entry name" value="Terpenoid synthases"/>
    <property type="match status" value="1"/>
</dbReference>
<evidence type="ECO:0000256" key="3">
    <source>
        <dbReference type="ARBA" id="ARBA00022679"/>
    </source>
</evidence>
<reference evidence="8 9" key="1">
    <citation type="submission" date="2017-07" db="EMBL/GenBank/DDBJ databases">
        <title>Recovery of genomes from metagenomes via a dereplication, aggregation, and scoring strategy.</title>
        <authorList>
            <person name="Sieber C.M."/>
            <person name="Probst A.J."/>
            <person name="Sharrar A."/>
            <person name="Thomas B.C."/>
            <person name="Hess M."/>
            <person name="Tringe S.G."/>
            <person name="Banfield J.F."/>
        </authorList>
    </citation>
    <scope>NUCLEOTIDE SEQUENCE [LARGE SCALE GENOMIC DNA]</scope>
    <source>
        <strain evidence="8">JGI_Cruoil_03_51_56</strain>
    </source>
</reference>
<evidence type="ECO:0000313" key="9">
    <source>
        <dbReference type="Proteomes" id="UP000215559"/>
    </source>
</evidence>
<keyword evidence="6" id="KW-0414">Isoprene biosynthesis</keyword>
<dbReference type="PROSITE" id="PS00723">
    <property type="entry name" value="POLYPRENYL_SYNTHASE_1"/>
    <property type="match status" value="1"/>
</dbReference>
<sequence length="284" mass="31772">MPAYESSERFSTDRKLVNSWLSRALRFGKGIPKRLAEAMRYAVLGPGKRIRAVLALEAFRAARGEKEQWVVPFCCGIEMIHAFSLVHDDLPSMDDDDFRRGRPSLHRRFDVATAILGADALFAYAFQLFAKSSAPCGRRIAAIELISRTVGPGGMAGGQMLDITANMHLSKPGLERLNRKKTADFLAAALVTGAIIAGARGETRDRLWRAGRILGSLFQTTDDLLDRDEESDRNRMTTINLYGPEGTRRRAVREARQAERLFHSFGPRYEILAGFPQIVLERTF</sequence>
<evidence type="ECO:0000256" key="4">
    <source>
        <dbReference type="ARBA" id="ARBA00022723"/>
    </source>
</evidence>
<dbReference type="InterPro" id="IPR000092">
    <property type="entry name" value="Polyprenyl_synt"/>
</dbReference>
<dbReference type="PANTHER" id="PTHR43281">
    <property type="entry name" value="FARNESYL DIPHOSPHATE SYNTHASE"/>
    <property type="match status" value="1"/>
</dbReference>
<evidence type="ECO:0000256" key="7">
    <source>
        <dbReference type="RuleBase" id="RU004466"/>
    </source>
</evidence>
<evidence type="ECO:0000256" key="6">
    <source>
        <dbReference type="ARBA" id="ARBA00023229"/>
    </source>
</evidence>
<dbReference type="GO" id="GO:0008299">
    <property type="term" value="P:isoprenoid biosynthetic process"/>
    <property type="evidence" value="ECO:0007669"/>
    <property type="project" value="UniProtKB-KW"/>
</dbReference>
<proteinExistence type="inferred from homology"/>
<name>A0A235BS78_UNCW3</name>
<gene>
    <name evidence="8" type="ORF">CH330_07445</name>
</gene>